<evidence type="ECO:0000313" key="1">
    <source>
        <dbReference type="EMBL" id="WVY93774.1"/>
    </source>
</evidence>
<protein>
    <submittedName>
        <fullName evidence="1">Uncharacterized protein</fullName>
    </submittedName>
</protein>
<evidence type="ECO:0000313" key="2">
    <source>
        <dbReference type="Proteomes" id="UP001374535"/>
    </source>
</evidence>
<dbReference type="Proteomes" id="UP001374535">
    <property type="component" value="Chromosome 10"/>
</dbReference>
<name>A0AAQ3MLW1_VIGMU</name>
<keyword evidence="2" id="KW-1185">Reference proteome</keyword>
<dbReference type="EMBL" id="CP144691">
    <property type="protein sequence ID" value="WVY93774.1"/>
    <property type="molecule type" value="Genomic_DNA"/>
</dbReference>
<proteinExistence type="predicted"/>
<reference evidence="1 2" key="1">
    <citation type="journal article" date="2023" name="Life. Sci Alliance">
        <title>Evolutionary insights into 3D genome organization and epigenetic landscape of Vigna mungo.</title>
        <authorList>
            <person name="Junaid A."/>
            <person name="Singh B."/>
            <person name="Bhatia S."/>
        </authorList>
    </citation>
    <scope>NUCLEOTIDE SEQUENCE [LARGE SCALE GENOMIC DNA]</scope>
    <source>
        <strain evidence="1">Urdbean</strain>
    </source>
</reference>
<accession>A0AAQ3MLW1</accession>
<sequence length="119" mass="13107">MGGRGIKLFGEERNGLFSIFNFESQWCACVSDPVAMFSNVSQVGMGFGVQEPNPSSGDSQHNGGMFIRVPYTKLYVRYVQSEGKVKITVVLGEKEGVTSVKGKKKGVFKLLKIKEKQSH</sequence>
<dbReference type="AlphaFoldDB" id="A0AAQ3MLW1"/>
<gene>
    <name evidence="1" type="ORF">V8G54_032862</name>
</gene>
<organism evidence="1 2">
    <name type="scientific">Vigna mungo</name>
    <name type="common">Black gram</name>
    <name type="synonym">Phaseolus mungo</name>
    <dbReference type="NCBI Taxonomy" id="3915"/>
    <lineage>
        <taxon>Eukaryota</taxon>
        <taxon>Viridiplantae</taxon>
        <taxon>Streptophyta</taxon>
        <taxon>Embryophyta</taxon>
        <taxon>Tracheophyta</taxon>
        <taxon>Spermatophyta</taxon>
        <taxon>Magnoliopsida</taxon>
        <taxon>eudicotyledons</taxon>
        <taxon>Gunneridae</taxon>
        <taxon>Pentapetalae</taxon>
        <taxon>rosids</taxon>
        <taxon>fabids</taxon>
        <taxon>Fabales</taxon>
        <taxon>Fabaceae</taxon>
        <taxon>Papilionoideae</taxon>
        <taxon>50 kb inversion clade</taxon>
        <taxon>NPAAA clade</taxon>
        <taxon>indigoferoid/millettioid clade</taxon>
        <taxon>Phaseoleae</taxon>
        <taxon>Vigna</taxon>
    </lineage>
</organism>